<dbReference type="PANTHER" id="PTHR34700:SF8">
    <property type="entry name" value="POTASSIUM BINDING PROTEIN KBP"/>
    <property type="match status" value="1"/>
</dbReference>
<dbReference type="SUPFAM" id="SSF54106">
    <property type="entry name" value="LysM domain"/>
    <property type="match status" value="1"/>
</dbReference>
<reference evidence="3" key="1">
    <citation type="submission" date="2022-04" db="EMBL/GenBank/DDBJ databases">
        <title>Whole genome sequence of Sphaerotilus sp. FB-5.</title>
        <authorList>
            <person name="Takeda M."/>
            <person name="Narihara S."/>
            <person name="Akimoto M."/>
            <person name="Akimoto R."/>
            <person name="Nishiyashiki S."/>
            <person name="Murakami T."/>
        </authorList>
    </citation>
    <scope>NUCLEOTIDE SEQUENCE</scope>
    <source>
        <strain evidence="3">FB-5</strain>
    </source>
</reference>
<dbReference type="Pfam" id="PF04972">
    <property type="entry name" value="BON"/>
    <property type="match status" value="1"/>
</dbReference>
<dbReference type="Proteomes" id="UP001057498">
    <property type="component" value="Chromosome"/>
</dbReference>
<protein>
    <submittedName>
        <fullName evidence="3">Peptidoglycan-binding protein LysM</fullName>
    </submittedName>
</protein>
<dbReference type="InterPro" id="IPR052196">
    <property type="entry name" value="Bact_Kbp"/>
</dbReference>
<dbReference type="InterPro" id="IPR036779">
    <property type="entry name" value="LysM_dom_sf"/>
</dbReference>
<gene>
    <name evidence="3" type="ORF">CATMQ487_42730</name>
</gene>
<feature type="domain" description="LysM" evidence="2">
    <location>
        <begin position="118"/>
        <end position="167"/>
    </location>
</feature>
<dbReference type="PROSITE" id="PS51782">
    <property type="entry name" value="LYSM"/>
    <property type="match status" value="1"/>
</dbReference>
<keyword evidence="4" id="KW-1185">Reference proteome</keyword>
<dbReference type="EMBL" id="AP025730">
    <property type="protein sequence ID" value="BDI07303.1"/>
    <property type="molecule type" value="Genomic_DNA"/>
</dbReference>
<evidence type="ECO:0000259" key="2">
    <source>
        <dbReference type="PROSITE" id="PS51782"/>
    </source>
</evidence>
<evidence type="ECO:0000313" key="4">
    <source>
        <dbReference type="Proteomes" id="UP001057498"/>
    </source>
</evidence>
<organism evidence="3 4">
    <name type="scientific">Sphaerotilus microaerophilus</name>
    <dbReference type="NCBI Taxonomy" id="2914710"/>
    <lineage>
        <taxon>Bacteria</taxon>
        <taxon>Pseudomonadati</taxon>
        <taxon>Pseudomonadota</taxon>
        <taxon>Betaproteobacteria</taxon>
        <taxon>Burkholderiales</taxon>
        <taxon>Sphaerotilaceae</taxon>
        <taxon>Sphaerotilus</taxon>
    </lineage>
</organism>
<dbReference type="Gene3D" id="3.10.350.10">
    <property type="entry name" value="LysM domain"/>
    <property type="match status" value="1"/>
</dbReference>
<accession>A0ABM7YRU1</accession>
<sequence length="170" mass="18099">MGLFSFIKEAGEKLFGSAKPEEAAQQAQAAPDDAALQARASEANRIAGEAIAQYIVAQGLTVENLQVAFDGGPCEATVSGNAPDQATKEKVLLCAGNVQGVKGVNDDLTVTEAVEESRWHDVVRGDTLSAIAKIYYGNANLYPKIFEANKPMLSHPDKIYVGQKLRIPPV</sequence>
<evidence type="ECO:0000313" key="3">
    <source>
        <dbReference type="EMBL" id="BDI07303.1"/>
    </source>
</evidence>
<dbReference type="NCBIfam" id="NF008399">
    <property type="entry name" value="PRK11198.1"/>
    <property type="match status" value="1"/>
</dbReference>
<name>A0ABM7YRU1_9BURK</name>
<dbReference type="RefSeq" id="WP_251970509.1">
    <property type="nucleotide sequence ID" value="NZ_AP025730.1"/>
</dbReference>
<feature type="domain" description="BON" evidence="1">
    <location>
        <begin position="42"/>
        <end position="112"/>
    </location>
</feature>
<proteinExistence type="predicted"/>
<dbReference type="PROSITE" id="PS50914">
    <property type="entry name" value="BON"/>
    <property type="match status" value="1"/>
</dbReference>
<dbReference type="CDD" id="cd00118">
    <property type="entry name" value="LysM"/>
    <property type="match status" value="1"/>
</dbReference>
<dbReference type="Pfam" id="PF01476">
    <property type="entry name" value="LysM"/>
    <property type="match status" value="1"/>
</dbReference>
<dbReference type="PANTHER" id="PTHR34700">
    <property type="entry name" value="POTASSIUM BINDING PROTEIN KBP"/>
    <property type="match status" value="1"/>
</dbReference>
<dbReference type="InterPro" id="IPR018392">
    <property type="entry name" value="LysM"/>
</dbReference>
<dbReference type="InterPro" id="IPR007055">
    <property type="entry name" value="BON_dom"/>
</dbReference>
<dbReference type="SMART" id="SM00257">
    <property type="entry name" value="LysM"/>
    <property type="match status" value="1"/>
</dbReference>
<evidence type="ECO:0000259" key="1">
    <source>
        <dbReference type="PROSITE" id="PS50914"/>
    </source>
</evidence>